<keyword evidence="2" id="KW-0449">Lipoprotein</keyword>
<name>A0AB74UKI2_9VIRU</name>
<evidence type="ECO:0000256" key="1">
    <source>
        <dbReference type="SAM" id="MobiDB-lite"/>
    </source>
</evidence>
<protein>
    <submittedName>
        <fullName evidence="2">Outer membrane lipoprotein LolB</fullName>
    </submittedName>
</protein>
<dbReference type="InterPro" id="IPR058979">
    <property type="entry name" value="LysC-like"/>
</dbReference>
<dbReference type="InterPro" id="IPR047737">
    <property type="entry name" value="LysC"/>
</dbReference>
<dbReference type="NCBIfam" id="NF038368">
    <property type="entry name" value="P2_Rz1"/>
    <property type="match status" value="1"/>
</dbReference>
<dbReference type="EMBL" id="PQ368759">
    <property type="protein sequence ID" value="XHV15881.1"/>
    <property type="molecule type" value="Genomic_DNA"/>
</dbReference>
<proteinExistence type="predicted"/>
<dbReference type="Pfam" id="PF23793">
    <property type="entry name" value="LysC"/>
    <property type="match status" value="1"/>
</dbReference>
<feature type="region of interest" description="Disordered" evidence="1">
    <location>
        <begin position="1"/>
        <end position="22"/>
    </location>
</feature>
<organism evidence="2">
    <name type="scientific">Halomonas phage vB_HboP_4908</name>
    <dbReference type="NCBI Taxonomy" id="3350578"/>
    <lineage>
        <taxon>Viruses</taxon>
    </lineage>
</organism>
<evidence type="ECO:0000313" key="2">
    <source>
        <dbReference type="EMBL" id="XHV15881.1"/>
    </source>
</evidence>
<accession>A0AB74UKI2</accession>
<sequence length="129" mass="13606">MRYGQTPAARKPNAAPWPNSKPTWPALRPTASLLLRSYNVKTPPFALGLTLACLMLLAGCASAPPSPAPLLTINQCATPSPCTLPASHLTTNGELHLQLERTEAAWAQCAAEVDAVIACHATADEQEPP</sequence>
<reference evidence="2" key="1">
    <citation type="submission" date="2024-10" db="EMBL/GenBank/DDBJ databases">
        <title>Newly identified hadal zoon P2-like virus reveal genomic diversity and biogeographic distributions.</title>
        <authorList>
            <person name="Liu Y."/>
        </authorList>
    </citation>
    <scope>NUCLEOTIDE SEQUENCE</scope>
</reference>